<name>A0A9J5WGZ0_SOLCO</name>
<evidence type="ECO:0000313" key="1">
    <source>
        <dbReference type="EMBL" id="KAG5574874.1"/>
    </source>
</evidence>
<dbReference type="EMBL" id="JACXVP010000011">
    <property type="protein sequence ID" value="KAG5574874.1"/>
    <property type="molecule type" value="Genomic_DNA"/>
</dbReference>
<dbReference type="Proteomes" id="UP000824120">
    <property type="component" value="Chromosome 11"/>
</dbReference>
<gene>
    <name evidence="1" type="ORF">H5410_055008</name>
</gene>
<dbReference type="AlphaFoldDB" id="A0A9J5WGZ0"/>
<accession>A0A9J5WGZ0</accession>
<evidence type="ECO:0000313" key="2">
    <source>
        <dbReference type="Proteomes" id="UP000824120"/>
    </source>
</evidence>
<reference evidence="1 2" key="1">
    <citation type="submission" date="2020-09" db="EMBL/GenBank/DDBJ databases">
        <title>De no assembly of potato wild relative species, Solanum commersonii.</title>
        <authorList>
            <person name="Cho K."/>
        </authorList>
    </citation>
    <scope>NUCLEOTIDE SEQUENCE [LARGE SCALE GENOMIC DNA]</scope>
    <source>
        <strain evidence="1">LZ3.2</strain>
        <tissue evidence="1">Leaf</tissue>
    </source>
</reference>
<keyword evidence="2" id="KW-1185">Reference proteome</keyword>
<protein>
    <submittedName>
        <fullName evidence="1">Uncharacterized protein</fullName>
    </submittedName>
</protein>
<organism evidence="1 2">
    <name type="scientific">Solanum commersonii</name>
    <name type="common">Commerson's wild potato</name>
    <name type="synonym">Commerson's nightshade</name>
    <dbReference type="NCBI Taxonomy" id="4109"/>
    <lineage>
        <taxon>Eukaryota</taxon>
        <taxon>Viridiplantae</taxon>
        <taxon>Streptophyta</taxon>
        <taxon>Embryophyta</taxon>
        <taxon>Tracheophyta</taxon>
        <taxon>Spermatophyta</taxon>
        <taxon>Magnoliopsida</taxon>
        <taxon>eudicotyledons</taxon>
        <taxon>Gunneridae</taxon>
        <taxon>Pentapetalae</taxon>
        <taxon>asterids</taxon>
        <taxon>lamiids</taxon>
        <taxon>Solanales</taxon>
        <taxon>Solanaceae</taxon>
        <taxon>Solanoideae</taxon>
        <taxon>Solaneae</taxon>
        <taxon>Solanum</taxon>
    </lineage>
</organism>
<proteinExistence type="predicted"/>
<comment type="caution">
    <text evidence="1">The sequence shown here is derived from an EMBL/GenBank/DDBJ whole genome shotgun (WGS) entry which is preliminary data.</text>
</comment>
<sequence>MLSSGELNHDGSPENDKVIVILLTVVPFHDTHRNINCSKVLMGYVAGAIWNITCNFFKFFSFNKTLSTSQQLVHSLYL</sequence>